<proteinExistence type="predicted"/>
<keyword evidence="2" id="KW-1185">Reference proteome</keyword>
<comment type="caution">
    <text evidence="1">The sequence shown here is derived from an EMBL/GenBank/DDBJ whole genome shotgun (WGS) entry which is preliminary data.</text>
</comment>
<evidence type="ECO:0000313" key="2">
    <source>
        <dbReference type="Proteomes" id="UP001258017"/>
    </source>
</evidence>
<dbReference type="Proteomes" id="UP001258017">
    <property type="component" value="Unassembled WGS sequence"/>
</dbReference>
<dbReference type="Pfam" id="PF03564">
    <property type="entry name" value="DUF1759"/>
    <property type="match status" value="1"/>
</dbReference>
<organism evidence="1 2">
    <name type="scientific">Odynerus spinipes</name>
    <dbReference type="NCBI Taxonomy" id="1348599"/>
    <lineage>
        <taxon>Eukaryota</taxon>
        <taxon>Metazoa</taxon>
        <taxon>Ecdysozoa</taxon>
        <taxon>Arthropoda</taxon>
        <taxon>Hexapoda</taxon>
        <taxon>Insecta</taxon>
        <taxon>Pterygota</taxon>
        <taxon>Neoptera</taxon>
        <taxon>Endopterygota</taxon>
        <taxon>Hymenoptera</taxon>
        <taxon>Apocrita</taxon>
        <taxon>Aculeata</taxon>
        <taxon>Vespoidea</taxon>
        <taxon>Vespidae</taxon>
        <taxon>Eumeninae</taxon>
        <taxon>Odynerus</taxon>
    </lineage>
</organism>
<reference evidence="1" key="2">
    <citation type="journal article" date="2023" name="Commun. Biol.">
        <title>Intrasexual cuticular hydrocarbon dimorphism in a wasp sheds light on hydrocarbon biosynthesis genes in Hymenoptera.</title>
        <authorList>
            <person name="Moris V.C."/>
            <person name="Podsiadlowski L."/>
            <person name="Martin S."/>
            <person name="Oeyen J.P."/>
            <person name="Donath A."/>
            <person name="Petersen M."/>
            <person name="Wilbrandt J."/>
            <person name="Misof B."/>
            <person name="Liedtke D."/>
            <person name="Thamm M."/>
            <person name="Scheiner R."/>
            <person name="Schmitt T."/>
            <person name="Niehuis O."/>
        </authorList>
    </citation>
    <scope>NUCLEOTIDE SEQUENCE</scope>
    <source>
        <strain evidence="1">GBR_01_08_01A</strain>
    </source>
</reference>
<dbReference type="InterPro" id="IPR005312">
    <property type="entry name" value="DUF1759"/>
</dbReference>
<name>A0AAD9R8S0_9HYME</name>
<accession>A0AAD9R8S0</accession>
<evidence type="ECO:0000313" key="1">
    <source>
        <dbReference type="EMBL" id="KAK2575202.1"/>
    </source>
</evidence>
<sequence>MNELEATTNEFYELLLDVTTTTESEMQQEYDDADVYKRKFLTAKLTVGDCVAAKTSETPLGIVSAVQGESLFKKIHDDQNIAEEDKLQYLLQATVPGFRAEELVKSYPPTGDNYAKVIASLRNRYGREDLQIEVYVRELLQLVLQNAVTPAKEISQLRALESLGVTTDKCAAMLRPLVESSSPPGV</sequence>
<dbReference type="EMBL" id="JAIFRP010004498">
    <property type="protein sequence ID" value="KAK2575202.1"/>
    <property type="molecule type" value="Genomic_DNA"/>
</dbReference>
<protein>
    <submittedName>
        <fullName evidence="1">Uncharacterized protein</fullName>
    </submittedName>
</protein>
<dbReference type="AlphaFoldDB" id="A0AAD9R8S0"/>
<reference evidence="1" key="1">
    <citation type="submission" date="2021-08" db="EMBL/GenBank/DDBJ databases">
        <authorList>
            <person name="Misof B."/>
            <person name="Oliver O."/>
            <person name="Podsiadlowski L."/>
            <person name="Donath A."/>
            <person name="Peters R."/>
            <person name="Mayer C."/>
            <person name="Rust J."/>
            <person name="Gunkel S."/>
            <person name="Lesny P."/>
            <person name="Martin S."/>
            <person name="Oeyen J.P."/>
            <person name="Petersen M."/>
            <person name="Panagiotis P."/>
            <person name="Wilbrandt J."/>
            <person name="Tanja T."/>
        </authorList>
    </citation>
    <scope>NUCLEOTIDE SEQUENCE</scope>
    <source>
        <strain evidence="1">GBR_01_08_01A</strain>
        <tissue evidence="1">Thorax + abdomen</tissue>
    </source>
</reference>
<gene>
    <name evidence="1" type="ORF">KPH14_012610</name>
</gene>